<proteinExistence type="predicted"/>
<reference evidence="2" key="1">
    <citation type="submission" date="2014-12" db="EMBL/GenBank/DDBJ databases">
        <title>Genome Sequence of Valsa Canker Pathogens Uncovers a Specific Adaption of Colonization on Woody Bark.</title>
        <authorList>
            <person name="Yin Z."/>
            <person name="Liu H."/>
            <person name="Gao X."/>
            <person name="Li Z."/>
            <person name="Song N."/>
            <person name="Ke X."/>
            <person name="Dai Q."/>
            <person name="Wu Y."/>
            <person name="Sun Y."/>
            <person name="Xu J.-R."/>
            <person name="Kang Z.K."/>
            <person name="Wang L."/>
            <person name="Huang L."/>
        </authorList>
    </citation>
    <scope>NUCLEOTIDE SEQUENCE [LARGE SCALE GENOMIC DNA]</scope>
    <source>
        <strain evidence="2">SXYL134</strain>
    </source>
</reference>
<dbReference type="AlphaFoldDB" id="A0A194V5A2"/>
<keyword evidence="2" id="KW-1185">Reference proteome</keyword>
<name>A0A194V5A2_CYTMA</name>
<dbReference type="Proteomes" id="UP000078576">
    <property type="component" value="Unassembled WGS sequence"/>
</dbReference>
<accession>A0A194V5A2</accession>
<evidence type="ECO:0000313" key="2">
    <source>
        <dbReference type="Proteomes" id="UP000078576"/>
    </source>
</evidence>
<dbReference type="OrthoDB" id="3016366at2759"/>
<gene>
    <name evidence="1" type="ORF">VP1G_11046</name>
</gene>
<protein>
    <submittedName>
        <fullName evidence="1">Uncharacterized protein</fullName>
    </submittedName>
</protein>
<evidence type="ECO:0000313" key="1">
    <source>
        <dbReference type="EMBL" id="KUI59122.1"/>
    </source>
</evidence>
<sequence>MQFAPNSLFITLEYLREDHGIRRAPPSGTLHHATDAQKRPLDFYYRHHPVKNPTASRTMVVCLYVGQNPGDQFLQACAARIPLMIPSELPRGERMWTCRVWAKEMLKALHSHGRIRLPVSIGKRTWLGSTDELYMPELEAD</sequence>
<dbReference type="EMBL" id="KN714725">
    <property type="protein sequence ID" value="KUI59122.1"/>
    <property type="molecule type" value="Genomic_DNA"/>
</dbReference>
<organism evidence="1 2">
    <name type="scientific">Cytospora mali</name>
    <name type="common">Apple Valsa canker fungus</name>
    <name type="synonym">Valsa mali</name>
    <dbReference type="NCBI Taxonomy" id="578113"/>
    <lineage>
        <taxon>Eukaryota</taxon>
        <taxon>Fungi</taxon>
        <taxon>Dikarya</taxon>
        <taxon>Ascomycota</taxon>
        <taxon>Pezizomycotina</taxon>
        <taxon>Sordariomycetes</taxon>
        <taxon>Sordariomycetidae</taxon>
        <taxon>Diaporthales</taxon>
        <taxon>Cytosporaceae</taxon>
        <taxon>Cytospora</taxon>
    </lineage>
</organism>